<feature type="transmembrane region" description="Helical" evidence="1">
    <location>
        <begin position="9"/>
        <end position="28"/>
    </location>
</feature>
<sequence length="141" mass="16016">MSNVWISRAFVAAGIINIAGVLLFSRGLTNDTLWQWDPVLFSPFGLLLIMLWGGAYIAASSRYLQLPGLSLVFAAEKLLYVVAWCVWLSNHGSQLPQLFEQQWLTGLFFSVYGLNDALFMLIFLYAFYRARHSQVRANQMT</sequence>
<dbReference type="AlphaFoldDB" id="A0A4U1BDJ8"/>
<evidence type="ECO:0000313" key="3">
    <source>
        <dbReference type="Proteomes" id="UP000305674"/>
    </source>
</evidence>
<proteinExistence type="predicted"/>
<keyword evidence="1" id="KW-0812">Transmembrane</keyword>
<dbReference type="Proteomes" id="UP000305674">
    <property type="component" value="Unassembled WGS sequence"/>
</dbReference>
<feature type="transmembrane region" description="Helical" evidence="1">
    <location>
        <begin position="109"/>
        <end position="128"/>
    </location>
</feature>
<keyword evidence="1" id="KW-0472">Membrane</keyword>
<name>A0A4U1BDJ8_9GAMM</name>
<keyword evidence="1" id="KW-1133">Transmembrane helix</keyword>
<comment type="caution">
    <text evidence="2">The sequence shown here is derived from an EMBL/GenBank/DDBJ whole genome shotgun (WGS) entry which is preliminary data.</text>
</comment>
<evidence type="ECO:0000256" key="1">
    <source>
        <dbReference type="SAM" id="Phobius"/>
    </source>
</evidence>
<dbReference type="OrthoDB" id="7433042at2"/>
<evidence type="ECO:0000313" key="2">
    <source>
        <dbReference type="EMBL" id="TKB48838.1"/>
    </source>
</evidence>
<accession>A0A4U1BDJ8</accession>
<gene>
    <name evidence="2" type="ORF">FCL40_09345</name>
</gene>
<organism evidence="2 3">
    <name type="scientific">Ferrimonas sediminicola</name>
    <dbReference type="NCBI Taxonomy" id="2569538"/>
    <lineage>
        <taxon>Bacteria</taxon>
        <taxon>Pseudomonadati</taxon>
        <taxon>Pseudomonadota</taxon>
        <taxon>Gammaproteobacteria</taxon>
        <taxon>Alteromonadales</taxon>
        <taxon>Ferrimonadaceae</taxon>
        <taxon>Ferrimonas</taxon>
    </lineage>
</organism>
<keyword evidence="3" id="KW-1185">Reference proteome</keyword>
<dbReference type="RefSeq" id="WP_136853032.1">
    <property type="nucleotide sequence ID" value="NZ_SWCI01000005.1"/>
</dbReference>
<reference evidence="2 3" key="1">
    <citation type="submission" date="2019-04" db="EMBL/GenBank/DDBJ databases">
        <authorList>
            <person name="Hwang J.C."/>
        </authorList>
    </citation>
    <scope>NUCLEOTIDE SEQUENCE [LARGE SCALE GENOMIC DNA]</scope>
    <source>
        <strain evidence="2 3">IMCC35001</strain>
    </source>
</reference>
<feature type="transmembrane region" description="Helical" evidence="1">
    <location>
        <begin position="40"/>
        <end position="59"/>
    </location>
</feature>
<dbReference type="EMBL" id="SWCI01000005">
    <property type="protein sequence ID" value="TKB48838.1"/>
    <property type="molecule type" value="Genomic_DNA"/>
</dbReference>
<protein>
    <submittedName>
        <fullName evidence="2">Uncharacterized protein</fullName>
    </submittedName>
</protein>
<feature type="transmembrane region" description="Helical" evidence="1">
    <location>
        <begin position="71"/>
        <end position="89"/>
    </location>
</feature>